<proteinExistence type="predicted"/>
<dbReference type="GeneID" id="8199988"/>
<dbReference type="OrthoDB" id="2103031at2759"/>
<dbReference type="InParanoid" id="C4R3Z0"/>
<feature type="compositionally biased region" description="Basic and acidic residues" evidence="1">
    <location>
        <begin position="44"/>
        <end position="54"/>
    </location>
</feature>
<dbReference type="OMA" id="RENPLHA"/>
<dbReference type="AlphaFoldDB" id="C4R3Z0"/>
<gene>
    <name evidence="2" type="ordered locus">PAS_chr3_1170</name>
</gene>
<dbReference type="KEGG" id="ppa:PAS_chr3_1170"/>
<dbReference type="STRING" id="644223.C4R3Z0"/>
<dbReference type="HOGENOM" id="CLU_1175807_0_0_1"/>
<accession>C4R3Z0</accession>
<evidence type="ECO:0000313" key="2">
    <source>
        <dbReference type="EMBL" id="CAY70266.1"/>
    </source>
</evidence>
<evidence type="ECO:0000256" key="1">
    <source>
        <dbReference type="SAM" id="MobiDB-lite"/>
    </source>
</evidence>
<dbReference type="Proteomes" id="UP000000314">
    <property type="component" value="Chromosome 3"/>
</dbReference>
<feature type="region of interest" description="Disordered" evidence="1">
    <location>
        <begin position="44"/>
        <end position="75"/>
    </location>
</feature>
<dbReference type="RefSeq" id="XP_002492455.1">
    <property type="nucleotide sequence ID" value="XM_002492410.1"/>
</dbReference>
<protein>
    <submittedName>
        <fullName evidence="2">Uncharacterized protein</fullName>
    </submittedName>
</protein>
<dbReference type="EMBL" id="FN392321">
    <property type="protein sequence ID" value="CAY70266.1"/>
    <property type="molecule type" value="Genomic_DNA"/>
</dbReference>
<organism evidence="2 3">
    <name type="scientific">Komagataella phaffii (strain GS115 / ATCC 20864)</name>
    <name type="common">Yeast</name>
    <name type="synonym">Pichia pastoris</name>
    <dbReference type="NCBI Taxonomy" id="644223"/>
    <lineage>
        <taxon>Eukaryota</taxon>
        <taxon>Fungi</taxon>
        <taxon>Dikarya</taxon>
        <taxon>Ascomycota</taxon>
        <taxon>Saccharomycotina</taxon>
        <taxon>Pichiomycetes</taxon>
        <taxon>Pichiales</taxon>
        <taxon>Pichiaceae</taxon>
        <taxon>Komagataella</taxon>
    </lineage>
</organism>
<name>C4R3Z0_KOMPG</name>
<sequence length="236" mass="27842">MVWPFTSKKIQTRDEFRIPNDLDELLKQEEPTLSEREFKSNLKHLSELTNHRPIDPNPTLVPKDSTAEEQSEILPSEPKDKIFTVKTALFENGPLLPDSRQDPKPLTQEQLKNARELSQYKRENPLHASVLVNCAELQLAFLNCLTDGKFAERMRGCNVKNNFYQSCLTKQSMIFKFFDYNSMTSIREFEEIKYVADSLFTKYYQCYDDLFEEEKNEKFTKELRAKREEFHSKFGK</sequence>
<evidence type="ECO:0000313" key="3">
    <source>
        <dbReference type="Proteomes" id="UP000000314"/>
    </source>
</evidence>
<reference evidence="2 3" key="1">
    <citation type="journal article" date="2009" name="Nat. Biotechnol.">
        <title>Genome sequence of the recombinant protein production host Pichia pastoris.</title>
        <authorList>
            <person name="De Schutter K."/>
            <person name="Lin Y.C."/>
            <person name="Tiels P."/>
            <person name="Van Hecke A."/>
            <person name="Glinka S."/>
            <person name="Weber-Lehmann J."/>
            <person name="Rouze P."/>
            <person name="Van de Peer Y."/>
            <person name="Callewaert N."/>
        </authorList>
    </citation>
    <scope>NUCLEOTIDE SEQUENCE [LARGE SCALE GENOMIC DNA]</scope>
    <source>
        <strain evidence="3">GS115 / ATCC 20864</strain>
    </source>
</reference>
<keyword evidence="3" id="KW-1185">Reference proteome</keyword>